<proteinExistence type="inferred from homology"/>
<dbReference type="PANTHER" id="PTHR11746">
    <property type="entry name" value="O-METHYLTRANSFERASE"/>
    <property type="match status" value="1"/>
</dbReference>
<dbReference type="GO" id="GO:0046983">
    <property type="term" value="F:protein dimerization activity"/>
    <property type="evidence" value="ECO:0007669"/>
    <property type="project" value="InterPro"/>
</dbReference>
<accession>A0A6P6X4A4</accession>
<sequence length="437" mass="48384">MDPWYHLSRWLQNNSDVNPFKTCHGKVVWELAGQDLRLNNFFNEGMASDSRLVGSILIRDCKDVLSMLNSLVDVGGGTGTLATEIADAFPDLNCIVLDLPHVVDGLVANNKSLAFVGGSMFVAIPPADDVTMKLEKAENLVELIEAQTHVWNAMFHFKKSACLKCAVELGIPDVISNHGKPITLSDLISVLPIQPSKSAHIFCLMRFLANSGFFVENPQGYALTSAGQLLLKDEAFNVRAHIFLSCDPALLKPWNLLTEWFQNDGPSPFDIAYGNNLWDYSAREVRFGNMFNEAMASDNQSSVEVLMTKCKFVFEGLTTFADVGGGTGKVAQNFPSIKCTVYDLAHVVANQEGAENLEFLAGDMFHSVPRANAILLKIQDETSFETEFSLDMQMLVMFGPAKERTEKEWSKLFSDAGFSSYKVYPVLGMRCLIEVYP</sequence>
<dbReference type="InterPro" id="IPR036390">
    <property type="entry name" value="WH_DNA-bd_sf"/>
</dbReference>
<dbReference type="OrthoDB" id="824285at2759"/>
<evidence type="ECO:0000259" key="5">
    <source>
        <dbReference type="Pfam" id="PF00891"/>
    </source>
</evidence>
<dbReference type="InterPro" id="IPR001077">
    <property type="entry name" value="COMT_C"/>
</dbReference>
<keyword evidence="3" id="KW-0949">S-adenosyl-L-methionine</keyword>
<dbReference type="Gene3D" id="3.40.50.150">
    <property type="entry name" value="Vaccinia Virus protein VP39"/>
    <property type="match status" value="3"/>
</dbReference>
<evidence type="ECO:0000256" key="2">
    <source>
        <dbReference type="ARBA" id="ARBA00022679"/>
    </source>
</evidence>
<organism evidence="7 8">
    <name type="scientific">Coffea arabica</name>
    <name type="common">Arabian coffee</name>
    <dbReference type="NCBI Taxonomy" id="13443"/>
    <lineage>
        <taxon>Eukaryota</taxon>
        <taxon>Viridiplantae</taxon>
        <taxon>Streptophyta</taxon>
        <taxon>Embryophyta</taxon>
        <taxon>Tracheophyta</taxon>
        <taxon>Spermatophyta</taxon>
        <taxon>Magnoliopsida</taxon>
        <taxon>eudicotyledons</taxon>
        <taxon>Gunneridae</taxon>
        <taxon>Pentapetalae</taxon>
        <taxon>asterids</taxon>
        <taxon>lamiids</taxon>
        <taxon>Gentianales</taxon>
        <taxon>Rubiaceae</taxon>
        <taxon>Ixoroideae</taxon>
        <taxon>Gardenieae complex</taxon>
        <taxon>Bertiereae - Coffeeae clade</taxon>
        <taxon>Coffeeae</taxon>
        <taxon>Coffea</taxon>
    </lineage>
</organism>
<dbReference type="Gene3D" id="1.10.10.10">
    <property type="entry name" value="Winged helix-like DNA-binding domain superfamily/Winged helix DNA-binding domain"/>
    <property type="match status" value="1"/>
</dbReference>
<feature type="domain" description="O-methyltransferase C-terminal" evidence="5">
    <location>
        <begin position="254"/>
        <end position="377"/>
    </location>
</feature>
<keyword evidence="2" id="KW-0808">Transferase</keyword>
<evidence type="ECO:0000259" key="6">
    <source>
        <dbReference type="Pfam" id="PF08100"/>
    </source>
</evidence>
<dbReference type="SUPFAM" id="SSF46785">
    <property type="entry name" value="Winged helix' DNA-binding domain"/>
    <property type="match status" value="1"/>
</dbReference>
<dbReference type="InterPro" id="IPR016461">
    <property type="entry name" value="COMT-like"/>
</dbReference>
<dbReference type="RefSeq" id="XP_027120677.2">
    <property type="nucleotide sequence ID" value="XM_027264876.2"/>
</dbReference>
<dbReference type="Pfam" id="PF00891">
    <property type="entry name" value="Methyltransf_2"/>
    <property type="match status" value="2"/>
</dbReference>
<dbReference type="InterPro" id="IPR036388">
    <property type="entry name" value="WH-like_DNA-bd_sf"/>
</dbReference>
<dbReference type="InterPro" id="IPR029063">
    <property type="entry name" value="SAM-dependent_MTases_sf"/>
</dbReference>
<dbReference type="GeneID" id="113737684"/>
<comment type="similarity">
    <text evidence="4">Belongs to the class I-like SAM-binding methyltransferase superfamily. Cation-independent O-methyltransferase family. COMT subfamily.</text>
</comment>
<evidence type="ECO:0000256" key="1">
    <source>
        <dbReference type="ARBA" id="ARBA00022603"/>
    </source>
</evidence>
<dbReference type="Pfam" id="PF08100">
    <property type="entry name" value="Dimerisation"/>
    <property type="match status" value="1"/>
</dbReference>
<protein>
    <submittedName>
        <fullName evidence="8">Trans-resveratrol di-O-methyltransferase-like</fullName>
    </submittedName>
</protein>
<reference evidence="8" key="2">
    <citation type="submission" date="2025-08" db="UniProtKB">
        <authorList>
            <consortium name="RefSeq"/>
        </authorList>
    </citation>
    <scope>IDENTIFICATION</scope>
    <source>
        <tissue evidence="8">Leaves</tissue>
    </source>
</reference>
<gene>
    <name evidence="8" type="primary">LOC113737684</name>
</gene>
<reference evidence="7" key="1">
    <citation type="journal article" date="2025" name="Foods">
        <title>Unveiling the Microbial Signatures of Arabica Coffee Cherries: Insights into Ripeness Specific Diversity, Functional Traits, and Implications for Quality and Safety.</title>
        <authorList>
            <consortium name="RefSeq"/>
            <person name="Tenea G.N."/>
            <person name="Cifuentes V."/>
            <person name="Reyes P."/>
            <person name="Cevallos-Vallejos M."/>
        </authorList>
    </citation>
    <scope>NUCLEOTIDE SEQUENCE [LARGE SCALE GENOMIC DNA]</scope>
</reference>
<evidence type="ECO:0000256" key="3">
    <source>
        <dbReference type="ARBA" id="ARBA00022691"/>
    </source>
</evidence>
<evidence type="ECO:0000313" key="8">
    <source>
        <dbReference type="RefSeq" id="XP_027120677.2"/>
    </source>
</evidence>
<evidence type="ECO:0000313" key="7">
    <source>
        <dbReference type="Proteomes" id="UP001652660"/>
    </source>
</evidence>
<keyword evidence="7" id="KW-1185">Reference proteome</keyword>
<feature type="domain" description="O-methyltransferase dimerisation" evidence="6">
    <location>
        <begin position="151"/>
        <end position="233"/>
    </location>
</feature>
<dbReference type="GO" id="GO:0032259">
    <property type="term" value="P:methylation"/>
    <property type="evidence" value="ECO:0007669"/>
    <property type="project" value="UniProtKB-KW"/>
</dbReference>
<dbReference type="GO" id="GO:0008171">
    <property type="term" value="F:O-methyltransferase activity"/>
    <property type="evidence" value="ECO:0007669"/>
    <property type="project" value="InterPro"/>
</dbReference>
<keyword evidence="1" id="KW-0489">Methyltransferase</keyword>
<dbReference type="Proteomes" id="UP001652660">
    <property type="component" value="Chromosome 3e"/>
</dbReference>
<dbReference type="InterPro" id="IPR012967">
    <property type="entry name" value="COMT_dimerisation"/>
</dbReference>
<name>A0A6P6X4A4_COFAR</name>
<dbReference type="SUPFAM" id="SSF53335">
    <property type="entry name" value="S-adenosyl-L-methionine-dependent methyltransferases"/>
    <property type="match status" value="2"/>
</dbReference>
<dbReference type="AlphaFoldDB" id="A0A6P6X4A4"/>
<dbReference type="PROSITE" id="PS51683">
    <property type="entry name" value="SAM_OMT_II"/>
    <property type="match status" value="2"/>
</dbReference>
<feature type="domain" description="O-methyltransferase C-terminal" evidence="5">
    <location>
        <begin position="4"/>
        <end position="133"/>
    </location>
</feature>
<evidence type="ECO:0000256" key="4">
    <source>
        <dbReference type="ARBA" id="ARBA00034481"/>
    </source>
</evidence>